<comment type="caution">
    <text evidence="2">The sequence shown here is derived from an EMBL/GenBank/DDBJ whole genome shotgun (WGS) entry which is preliminary data.</text>
</comment>
<accession>A0A1F8BBW9</accession>
<protein>
    <submittedName>
        <fullName evidence="2">Uncharacterized protein</fullName>
    </submittedName>
</protein>
<reference evidence="2 3" key="1">
    <citation type="journal article" date="2016" name="Nat. Commun.">
        <title>Thousands of microbial genomes shed light on interconnected biogeochemical processes in an aquifer system.</title>
        <authorList>
            <person name="Anantharaman K."/>
            <person name="Brown C.T."/>
            <person name="Hug L.A."/>
            <person name="Sharon I."/>
            <person name="Castelle C.J."/>
            <person name="Probst A.J."/>
            <person name="Thomas B.C."/>
            <person name="Singh A."/>
            <person name="Wilkins M.J."/>
            <person name="Karaoz U."/>
            <person name="Brodie E.L."/>
            <person name="Williams K.H."/>
            <person name="Hubbard S.S."/>
            <person name="Banfield J.F."/>
        </authorList>
    </citation>
    <scope>NUCLEOTIDE SEQUENCE [LARGE SCALE GENOMIC DNA]</scope>
</reference>
<organism evidence="2 3">
    <name type="scientific">Candidatus Woesebacteria bacterium RIFCSPLOWO2_01_FULL_39_21</name>
    <dbReference type="NCBI Taxonomy" id="1802519"/>
    <lineage>
        <taxon>Bacteria</taxon>
        <taxon>Candidatus Woeseibacteriota</taxon>
    </lineage>
</organism>
<feature type="region of interest" description="Disordered" evidence="1">
    <location>
        <begin position="79"/>
        <end position="103"/>
    </location>
</feature>
<name>A0A1F8BBW9_9BACT</name>
<evidence type="ECO:0000313" key="2">
    <source>
        <dbReference type="EMBL" id="OGM61513.1"/>
    </source>
</evidence>
<proteinExistence type="predicted"/>
<gene>
    <name evidence="2" type="ORF">A2961_04160</name>
</gene>
<sequence length="206" mass="23357">MTLTEEDKKRIEEEEKYRAEVRKELKEKSEKPSAPPNAVSQKQESKLVTFFKKFVLLIVGVSLSILLLKGLINSESLTNNDYGNNPAIQEKTSQPSNKTTGGNEILVKEGKFSNNKYSYQILKKSGDKNYYAIFTPFLADDTQVVTLAIMTVVSDVYGSDVFLNNKPNVSEYEGFTFIQIPYKGENIVVTPVSENRQIHSIIMWKE</sequence>
<dbReference type="EMBL" id="MGHF01000037">
    <property type="protein sequence ID" value="OGM61513.1"/>
    <property type="molecule type" value="Genomic_DNA"/>
</dbReference>
<dbReference type="AlphaFoldDB" id="A0A1F8BBW9"/>
<evidence type="ECO:0000313" key="3">
    <source>
        <dbReference type="Proteomes" id="UP000177082"/>
    </source>
</evidence>
<feature type="compositionally biased region" description="Polar residues" evidence="1">
    <location>
        <begin position="79"/>
        <end position="102"/>
    </location>
</feature>
<evidence type="ECO:0000256" key="1">
    <source>
        <dbReference type="SAM" id="MobiDB-lite"/>
    </source>
</evidence>
<dbReference type="STRING" id="1802519.A2961_04160"/>
<dbReference type="Proteomes" id="UP000177082">
    <property type="component" value="Unassembled WGS sequence"/>
</dbReference>